<comment type="caution">
    <text evidence="2">The sequence shown here is derived from an EMBL/GenBank/DDBJ whole genome shotgun (WGS) entry which is preliminary data.</text>
</comment>
<organism evidence="2 3">
    <name type="scientific">Pelobates cultripes</name>
    <name type="common">Western spadefoot toad</name>
    <dbReference type="NCBI Taxonomy" id="61616"/>
    <lineage>
        <taxon>Eukaryota</taxon>
        <taxon>Metazoa</taxon>
        <taxon>Chordata</taxon>
        <taxon>Craniata</taxon>
        <taxon>Vertebrata</taxon>
        <taxon>Euteleostomi</taxon>
        <taxon>Amphibia</taxon>
        <taxon>Batrachia</taxon>
        <taxon>Anura</taxon>
        <taxon>Pelobatoidea</taxon>
        <taxon>Pelobatidae</taxon>
        <taxon>Pelobates</taxon>
    </lineage>
</organism>
<keyword evidence="3" id="KW-1185">Reference proteome</keyword>
<evidence type="ECO:0000313" key="3">
    <source>
        <dbReference type="Proteomes" id="UP001295444"/>
    </source>
</evidence>
<evidence type="ECO:0000256" key="1">
    <source>
        <dbReference type="SAM" id="MobiDB-lite"/>
    </source>
</evidence>
<dbReference type="AlphaFoldDB" id="A0AAD1WYV3"/>
<feature type="compositionally biased region" description="Polar residues" evidence="1">
    <location>
        <begin position="7"/>
        <end position="16"/>
    </location>
</feature>
<evidence type="ECO:0000313" key="2">
    <source>
        <dbReference type="EMBL" id="CAH2329935.1"/>
    </source>
</evidence>
<gene>
    <name evidence="2" type="ORF">PECUL_23A046426</name>
</gene>
<protein>
    <submittedName>
        <fullName evidence="2">Uncharacterized protein</fullName>
    </submittedName>
</protein>
<dbReference type="Proteomes" id="UP001295444">
    <property type="component" value="Unassembled WGS sequence"/>
</dbReference>
<feature type="region of interest" description="Disordered" evidence="1">
    <location>
        <begin position="1"/>
        <end position="53"/>
    </location>
</feature>
<feature type="compositionally biased region" description="Polar residues" evidence="1">
    <location>
        <begin position="40"/>
        <end position="53"/>
    </location>
</feature>
<dbReference type="EMBL" id="CAKOES020000100">
    <property type="protein sequence ID" value="CAH2329935.1"/>
    <property type="molecule type" value="Genomic_DNA"/>
</dbReference>
<accession>A0AAD1WYV3</accession>
<feature type="non-terminal residue" evidence="2">
    <location>
        <position position="86"/>
    </location>
</feature>
<sequence length="86" mass="9967">MARLGDQTITTYTPTDSLPPIPQLNILYRQTPDSDDDSSNPQPHTWKQTERPTTTMLQHKIRQYLRYDLLAATTHKQASTTLLNWQ</sequence>
<proteinExistence type="predicted"/>
<reference evidence="2" key="1">
    <citation type="submission" date="2022-03" db="EMBL/GenBank/DDBJ databases">
        <authorList>
            <person name="Alioto T."/>
            <person name="Alioto T."/>
            <person name="Gomez Garrido J."/>
        </authorList>
    </citation>
    <scope>NUCLEOTIDE SEQUENCE</scope>
</reference>
<name>A0AAD1WYV3_PELCU</name>
<feature type="non-terminal residue" evidence="2">
    <location>
        <position position="1"/>
    </location>
</feature>